<dbReference type="EMBL" id="CP023699">
    <property type="protein sequence ID" value="QEU93020.1"/>
    <property type="molecule type" value="Genomic_DNA"/>
</dbReference>
<evidence type="ECO:0000256" key="1">
    <source>
        <dbReference type="SAM" id="Phobius"/>
    </source>
</evidence>
<evidence type="ECO:0000313" key="2">
    <source>
        <dbReference type="EMBL" id="QEU93020.1"/>
    </source>
</evidence>
<reference evidence="2 3" key="1">
    <citation type="submission" date="2017-09" db="EMBL/GenBank/DDBJ databases">
        <authorList>
            <person name="Lee N."/>
            <person name="Cho B.-K."/>
        </authorList>
    </citation>
    <scope>NUCLEOTIDE SEQUENCE [LARGE SCALE GENOMIC DNA]</scope>
    <source>
        <strain evidence="2 3">ATCC 12853</strain>
    </source>
</reference>
<accession>A0A5J6GB55</accession>
<dbReference type="OrthoDB" id="4233344at2"/>
<protein>
    <submittedName>
        <fullName evidence="2">Uncharacterized protein</fullName>
    </submittedName>
</protein>
<keyword evidence="1" id="KW-1133">Transmembrane helix</keyword>
<dbReference type="Proteomes" id="UP000325529">
    <property type="component" value="Chromosome"/>
</dbReference>
<organism evidence="2 3">
    <name type="scientific">Streptomyces kanamyceticus</name>
    <dbReference type="NCBI Taxonomy" id="1967"/>
    <lineage>
        <taxon>Bacteria</taxon>
        <taxon>Bacillati</taxon>
        <taxon>Actinomycetota</taxon>
        <taxon>Actinomycetes</taxon>
        <taxon>Kitasatosporales</taxon>
        <taxon>Streptomycetaceae</taxon>
        <taxon>Streptomyces</taxon>
    </lineage>
</organism>
<feature type="transmembrane region" description="Helical" evidence="1">
    <location>
        <begin position="53"/>
        <end position="70"/>
    </location>
</feature>
<feature type="transmembrane region" description="Helical" evidence="1">
    <location>
        <begin position="106"/>
        <end position="128"/>
    </location>
</feature>
<proteinExistence type="predicted"/>
<feature type="transmembrane region" description="Helical" evidence="1">
    <location>
        <begin position="21"/>
        <end position="41"/>
    </location>
</feature>
<keyword evidence="3" id="KW-1185">Reference proteome</keyword>
<sequence>MAYAPHASPTQPAATGHRAASAHWAGPALLGIVYGIWAAGIRRDAGPITTGNVLFGVVAGVIVAAVYFALRRTAHTLPRELRALSWTAFAGIAFGFLYSLTDASVLRSVIMSLLVAGGVFVVTFYRYYTTE</sequence>
<keyword evidence="1" id="KW-0812">Transmembrane</keyword>
<feature type="transmembrane region" description="Helical" evidence="1">
    <location>
        <begin position="82"/>
        <end position="100"/>
    </location>
</feature>
<gene>
    <name evidence="2" type="ORF">CP970_20780</name>
</gene>
<evidence type="ECO:0000313" key="3">
    <source>
        <dbReference type="Proteomes" id="UP000325529"/>
    </source>
</evidence>
<dbReference type="AlphaFoldDB" id="A0A5J6GB55"/>
<name>A0A5J6GB55_STRKN</name>
<dbReference type="RefSeq" id="WP_055548845.1">
    <property type="nucleotide sequence ID" value="NZ_CP023699.1"/>
</dbReference>
<dbReference type="KEGG" id="ska:CP970_20780"/>
<keyword evidence="1" id="KW-0472">Membrane</keyword>